<dbReference type="PANTHER" id="PTHR11066:SF34">
    <property type="entry name" value="ACYL-COENZYME A THIOESTERASE 8"/>
    <property type="match status" value="1"/>
</dbReference>
<comment type="caution">
    <text evidence="8">The sequence shown here is derived from an EMBL/GenBank/DDBJ whole genome shotgun (WGS) entry which is preliminary data.</text>
</comment>
<reference evidence="8 9" key="1">
    <citation type="submission" date="2015-01" db="EMBL/GenBank/DDBJ databases">
        <title>Evolution of Trichinella species and genotypes.</title>
        <authorList>
            <person name="Korhonen P.K."/>
            <person name="Edoardo P."/>
            <person name="Giuseppe L.R."/>
            <person name="Gasser R.B."/>
        </authorList>
    </citation>
    <scope>NUCLEOTIDE SEQUENCE [LARGE SCALE GENOMIC DNA]</scope>
    <source>
        <strain evidence="8">ISS176</strain>
    </source>
</reference>
<evidence type="ECO:0000259" key="4">
    <source>
        <dbReference type="Pfam" id="PF01683"/>
    </source>
</evidence>
<dbReference type="Proteomes" id="UP000054826">
    <property type="component" value="Unassembled WGS sequence"/>
</dbReference>
<accession>A0A0V1K6L6</accession>
<evidence type="ECO:0000259" key="7">
    <source>
        <dbReference type="Pfam" id="PF23416"/>
    </source>
</evidence>
<evidence type="ECO:0000313" key="8">
    <source>
        <dbReference type="EMBL" id="KRZ42880.1"/>
    </source>
</evidence>
<organism evidence="8 9">
    <name type="scientific">Trichinella pseudospiralis</name>
    <name type="common">Parasitic roundworm</name>
    <dbReference type="NCBI Taxonomy" id="6337"/>
    <lineage>
        <taxon>Eukaryota</taxon>
        <taxon>Metazoa</taxon>
        <taxon>Ecdysozoa</taxon>
        <taxon>Nematoda</taxon>
        <taxon>Enoplea</taxon>
        <taxon>Dorylaimia</taxon>
        <taxon>Trichinellida</taxon>
        <taxon>Trichinellidae</taxon>
        <taxon>Trichinella</taxon>
    </lineage>
</organism>
<evidence type="ECO:0000313" key="9">
    <source>
        <dbReference type="Proteomes" id="UP000054826"/>
    </source>
</evidence>
<evidence type="ECO:0000256" key="1">
    <source>
        <dbReference type="ARBA" id="ARBA00006538"/>
    </source>
</evidence>
<dbReference type="InterPro" id="IPR006149">
    <property type="entry name" value="EB_dom"/>
</dbReference>
<dbReference type="EMBL" id="JYDV01000012">
    <property type="protein sequence ID" value="KRZ42880.1"/>
    <property type="molecule type" value="Genomic_DNA"/>
</dbReference>
<dbReference type="GO" id="GO:0005782">
    <property type="term" value="C:peroxisomal matrix"/>
    <property type="evidence" value="ECO:0007669"/>
    <property type="project" value="TreeGrafter"/>
</dbReference>
<feature type="signal peptide" evidence="3">
    <location>
        <begin position="1"/>
        <end position="46"/>
    </location>
</feature>
<dbReference type="InterPro" id="IPR003703">
    <property type="entry name" value="Acyl_CoA_thio"/>
</dbReference>
<dbReference type="Pfam" id="PF01683">
    <property type="entry name" value="EB"/>
    <property type="match status" value="1"/>
</dbReference>
<evidence type="ECO:0000256" key="3">
    <source>
        <dbReference type="SAM" id="SignalP"/>
    </source>
</evidence>
<dbReference type="CDD" id="cd03445">
    <property type="entry name" value="Thioesterase_II_repeat2"/>
    <property type="match status" value="1"/>
</dbReference>
<comment type="similarity">
    <text evidence="1">Belongs to the C/M/P thioester hydrolase family.</text>
</comment>
<dbReference type="InterPro" id="IPR055531">
    <property type="entry name" value="DUF7107"/>
</dbReference>
<dbReference type="InterPro" id="IPR025652">
    <property type="entry name" value="TesB_C"/>
</dbReference>
<sequence>LFSIASFVIVSLYNIACSCILQNGASMNTILVASLLLNILPFIASATEIGDQCNKSEQCHGQMMCVQQFCIPAEPTDTVCDQQRDCEANQICKYGVCWKAAVISCHSNKECPNKMHCNNRICALDSVTESYCSGGGNPLYHNGFPVQCDVTAAYKTCPRGYSCDKQTGLCCSKNQYGKELGDSCIPNAQYDQCQPTYSACIDYKCQCLAGYEQLEKRCVLNTNYRKRLGEPCLSSSECENAYSHCKNGVCTCRPQFINHRGLCEPGARNCPLDFPLIRNGRLFECIIDEQRLDGQIDNCPKDFFCVADTVQNAQTQNVLNKNLKGFCCPKMASVCPVGSAYSAADMDCYRFCPRETHHCYRGGDFKWRPTCCPIPCSAGYVNQNGYCLSAFSQKSLRQSFEELNKKCNDDRDCTSKNFICKDFKCQCNEHYYFNGFECVVPKCRYGIPMFNNNGTPVRCETICTKKLNICDKMYKICCDLSQVLLGIESGHSFRKTNFQRENIWHNIFYYKFFYFTIFHSESLLSSSSSTSNSSSASSSVTLSNSSFSASFSTLSLVSSSSSSSSSSCCCSSSSSSSFSSSFSLSSGSSSSSSSSSSSPSSSSSRILFSSTCSSFKASSSRTSPSSWPLLAVVADGLPLSSSSTFFTRTSCSLIADVSDGASFKKVIFRMFRSIRRFASNSTESLVNLLFNVEKIDSNLYRSTNPISSLLNSDIIYGGQFISHAIIAASQTVSEQLHVHSMQCHFLKQGNSSKPVLYLIDRPRQGKSFSVRSVEAVQDGQCIFTAQLSFHEQAAESVEHQSDPPNVSFSDFSENSTDQSVEIVRNGKKQSFPVLGCISDCFEKRSVILPNQPLDAYKAPLEFLWIKCQQLQSQPDLVFNRCLAAQVTYSLLFSLALKSHRHGENLSVFPVDHSVWFHRCKMDLNAWNLSECSLQSSIGNHHFAHSRIWSREGVLLTSSYQESVIRKNAEIYSVLFFCFEKLFPFKITFVNCELLKFTFVNLLDGDSQCMARKMQIPILDNTNCFLNNFSHIANIFRNMLLFTNR</sequence>
<feature type="chain" id="PRO_5006880821" evidence="3">
    <location>
        <begin position="47"/>
        <end position="1044"/>
    </location>
</feature>
<dbReference type="CDD" id="cd03444">
    <property type="entry name" value="Thioesterase_II_repeat1"/>
    <property type="match status" value="1"/>
</dbReference>
<dbReference type="InterPro" id="IPR029069">
    <property type="entry name" value="HotDog_dom_sf"/>
</dbReference>
<dbReference type="PANTHER" id="PTHR11066">
    <property type="entry name" value="ACYL-COA THIOESTERASE"/>
    <property type="match status" value="1"/>
</dbReference>
<keyword evidence="3" id="KW-0732">Signal</keyword>
<dbReference type="Pfam" id="PF02551">
    <property type="entry name" value="Acyl_CoA_thio"/>
    <property type="match status" value="1"/>
</dbReference>
<dbReference type="SUPFAM" id="SSF54637">
    <property type="entry name" value="Thioesterase/thiol ester dehydrase-isomerase"/>
    <property type="match status" value="2"/>
</dbReference>
<dbReference type="Pfam" id="PF13622">
    <property type="entry name" value="4HBT_3"/>
    <property type="match status" value="1"/>
</dbReference>
<keyword evidence="2" id="KW-0378">Hydrolase</keyword>
<dbReference type="Gene3D" id="2.40.160.210">
    <property type="entry name" value="Acyl-CoA thioesterase, double hotdog domain"/>
    <property type="match status" value="1"/>
</dbReference>
<evidence type="ECO:0000259" key="5">
    <source>
        <dbReference type="Pfam" id="PF02551"/>
    </source>
</evidence>
<dbReference type="GO" id="GO:0009062">
    <property type="term" value="P:fatty acid catabolic process"/>
    <property type="evidence" value="ECO:0007669"/>
    <property type="project" value="TreeGrafter"/>
</dbReference>
<protein>
    <submittedName>
        <fullName evidence="8">Acyl-coenzyme A thioesterase 8</fullName>
    </submittedName>
</protein>
<evidence type="ECO:0000259" key="6">
    <source>
        <dbReference type="Pfam" id="PF13622"/>
    </source>
</evidence>
<dbReference type="AlphaFoldDB" id="A0A0V1K6L6"/>
<dbReference type="InterPro" id="IPR042171">
    <property type="entry name" value="Acyl-CoA_hotdog"/>
</dbReference>
<feature type="non-terminal residue" evidence="8">
    <location>
        <position position="1044"/>
    </location>
</feature>
<dbReference type="GO" id="GO:0006637">
    <property type="term" value="P:acyl-CoA metabolic process"/>
    <property type="evidence" value="ECO:0007669"/>
    <property type="project" value="InterPro"/>
</dbReference>
<proteinExistence type="inferred from homology"/>
<feature type="domain" description="EB" evidence="4">
    <location>
        <begin position="215"/>
        <end position="263"/>
    </location>
</feature>
<feature type="domain" description="Acyl-CoA thioesterase-like N-terminal HotDog" evidence="6">
    <location>
        <begin position="714"/>
        <end position="790"/>
    </location>
</feature>
<dbReference type="InterPro" id="IPR049449">
    <property type="entry name" value="TesB_ACOT8-like_N"/>
</dbReference>
<dbReference type="GO" id="GO:0047617">
    <property type="term" value="F:fatty acyl-CoA hydrolase activity"/>
    <property type="evidence" value="ECO:0007669"/>
    <property type="project" value="InterPro"/>
</dbReference>
<dbReference type="InterPro" id="IPR006150">
    <property type="entry name" value="Cys_repeat_1"/>
</dbReference>
<gene>
    <name evidence="8" type="primary">Acot8</name>
    <name evidence="8" type="ORF">T4C_144</name>
</gene>
<feature type="non-terminal residue" evidence="8">
    <location>
        <position position="1"/>
    </location>
</feature>
<dbReference type="Pfam" id="PF23416">
    <property type="entry name" value="DUF7107"/>
    <property type="match status" value="1"/>
</dbReference>
<dbReference type="SMART" id="SM00289">
    <property type="entry name" value="WR1"/>
    <property type="match status" value="3"/>
</dbReference>
<feature type="domain" description="Acyl-CoA thioesterase 2 C-terminal" evidence="5">
    <location>
        <begin position="864"/>
        <end position="961"/>
    </location>
</feature>
<evidence type="ECO:0000256" key="2">
    <source>
        <dbReference type="ARBA" id="ARBA00022801"/>
    </source>
</evidence>
<name>A0A0V1K6L6_TRIPS</name>
<feature type="domain" description="DUF7107" evidence="7">
    <location>
        <begin position="52"/>
        <end position="99"/>
    </location>
</feature>